<dbReference type="AlphaFoldDB" id="A0A8J2WA51"/>
<keyword evidence="9" id="KW-0256">Endoplasmic reticulum</keyword>
<accession>A0A8J2WA51</accession>
<feature type="transmembrane region" description="Helical" evidence="19">
    <location>
        <begin position="238"/>
        <end position="255"/>
    </location>
</feature>
<dbReference type="Gene3D" id="2.80.10.50">
    <property type="match status" value="1"/>
</dbReference>
<evidence type="ECO:0000256" key="6">
    <source>
        <dbReference type="ARBA" id="ARBA00022679"/>
    </source>
</evidence>
<sequence>MGDTEVKNRKVNRNKAKNEKNKEIPNPAIDPRDEGDGESTPEALPEELAEETIAKKPASPSKSEKKKRSGGGSKAGAATAGTALSDLPTLAVTCHFNLLPMVLFGVALATRFYALDQPNSIVFDELHYGRYAGLYQKQTFFFDSHPPLGKQLLALAGYLGGFQGDFKFDKIGSSYNASVPVFAMRSVPALTGSLLIPLVYMIMLQLNYSQWTAALAGFLFLFDNALLTQSHYMLMEPILLFFAMSGVLCVLKFRALERSGNAQAHSYSLRWWGWLLSGAIFLTCALCVKYVGVYSYLLGLALVGHDFWEKVLGNLSLSKKQVFGHACARFFAFFMVPLMVYIGVFYIHLSTLVNAGPHDSAMSSAFQASLEGGLSSIVRGQPLEVVHGSQVTLRHAHGSPCWLHSHAANYPVKYADKRGSSHQQQVTCYVAKDINNWWIIKRPNRTDLAVAAPLDRISHGEEIQLVHGITGRNLNSHNVAAPASPTKQEVSCYVDHNVSMPAQDVWRVEITNREEIGDVWHALESMVRLIHVNTSVALAFSGRLLPEWGHNQHEIVGDVMVNQPNTIFNVEEHRYTRNEDEKDRQLELMTTDFIPLEPVVMGFWEKFFELQIRMLFISNENVQNHMYTSSPWEWLVLTRGIAYWVSPESNAQIHLLGNIFVWYSATIALGVYCSLLVFYLLRQRRQCYDIHEEAWNQFRTTGEVLLVGYVFHFLPYFFVDHTLFLHHYLPALAFKLLLNAALVEHLYYLTRLVFAKQFFNWMCILIVLTWMSGILMVFNKFLPLSYGLGPMNASQILDLKLRETWDFIVHKP</sequence>
<dbReference type="GO" id="GO:0005789">
    <property type="term" value="C:endoplasmic reticulum membrane"/>
    <property type="evidence" value="ECO:0007669"/>
    <property type="project" value="UniProtKB-SubCell"/>
</dbReference>
<evidence type="ECO:0000256" key="10">
    <source>
        <dbReference type="ARBA" id="ARBA00022989"/>
    </source>
</evidence>
<name>A0A8J2WA51_9CRUS</name>
<evidence type="ECO:0000256" key="15">
    <source>
        <dbReference type="ARBA" id="ARBA00061810"/>
    </source>
</evidence>
<comment type="subcellular location">
    <subcellularLocation>
        <location evidence="1">Endoplasmic reticulum membrane</location>
        <topology evidence="1">Multi-pass membrane protein</topology>
    </subcellularLocation>
</comment>
<dbReference type="GO" id="GO:0004169">
    <property type="term" value="F:dolichyl-phosphate-mannose-protein mannosyltransferase activity"/>
    <property type="evidence" value="ECO:0007669"/>
    <property type="project" value="UniProtKB-EC"/>
</dbReference>
<dbReference type="Pfam" id="PF16192">
    <property type="entry name" value="PMT_4TMC"/>
    <property type="match status" value="1"/>
</dbReference>
<dbReference type="EMBL" id="CAKKLH010000306">
    <property type="protein sequence ID" value="CAH0110795.1"/>
    <property type="molecule type" value="Genomic_DNA"/>
</dbReference>
<evidence type="ECO:0000256" key="12">
    <source>
        <dbReference type="ARBA" id="ARBA00045085"/>
    </source>
</evidence>
<comment type="similarity">
    <text evidence="3">Belongs to the glycosyltransferase 39 family.</text>
</comment>
<feature type="transmembrane region" description="Helical" evidence="19">
    <location>
        <begin position="275"/>
        <end position="305"/>
    </location>
</feature>
<dbReference type="SMART" id="SM00472">
    <property type="entry name" value="MIR"/>
    <property type="match status" value="3"/>
</dbReference>
<feature type="transmembrane region" description="Helical" evidence="19">
    <location>
        <begin position="725"/>
        <end position="746"/>
    </location>
</feature>
<dbReference type="CDD" id="cd23281">
    <property type="entry name" value="beta-trefoil_MIR_POMT1"/>
    <property type="match status" value="1"/>
</dbReference>
<evidence type="ECO:0000256" key="16">
    <source>
        <dbReference type="ARBA" id="ARBA00073145"/>
    </source>
</evidence>
<comment type="catalytic activity">
    <reaction evidence="13">
        <text>a di-trans,poly-cis-dolichyl beta-D-mannosyl phosphate + L-seryl-[protein] = 3-O-(alpha-D-mannosyl)-L-seryl-[protein] + a di-trans,poly-cis-dolichyl phosphate + H(+)</text>
        <dbReference type="Rhea" id="RHEA:17377"/>
        <dbReference type="Rhea" id="RHEA-COMP:9863"/>
        <dbReference type="Rhea" id="RHEA-COMP:13546"/>
        <dbReference type="Rhea" id="RHEA-COMP:19498"/>
        <dbReference type="Rhea" id="RHEA-COMP:19501"/>
        <dbReference type="ChEBI" id="CHEBI:15378"/>
        <dbReference type="ChEBI" id="CHEBI:29999"/>
        <dbReference type="ChEBI" id="CHEBI:57683"/>
        <dbReference type="ChEBI" id="CHEBI:58211"/>
        <dbReference type="ChEBI" id="CHEBI:137321"/>
        <dbReference type="EC" id="2.4.1.109"/>
    </reaction>
</comment>
<dbReference type="InterPro" id="IPR016093">
    <property type="entry name" value="MIR_motif"/>
</dbReference>
<feature type="compositionally biased region" description="Acidic residues" evidence="18">
    <location>
        <begin position="33"/>
        <end position="50"/>
    </location>
</feature>
<evidence type="ECO:0000313" key="22">
    <source>
        <dbReference type="Proteomes" id="UP000789390"/>
    </source>
</evidence>
<evidence type="ECO:0000259" key="20">
    <source>
        <dbReference type="PROSITE" id="PS50919"/>
    </source>
</evidence>
<dbReference type="PANTHER" id="PTHR10050:SF51">
    <property type="entry name" value="PROTEIN O-MANNOSYL-TRANSFERASE 1"/>
    <property type="match status" value="1"/>
</dbReference>
<keyword evidence="22" id="KW-1185">Reference proteome</keyword>
<keyword evidence="8" id="KW-0677">Repeat</keyword>
<protein>
    <recommendedName>
        <fullName evidence="16">Protein O-mannosyltransferase 1</fullName>
        <ecNumber evidence="4">2.4.1.109</ecNumber>
    </recommendedName>
    <alternativeName>
        <fullName evidence="17">Protein rotated abdomen</fullName>
    </alternativeName>
</protein>
<dbReference type="InterPro" id="IPR032421">
    <property type="entry name" value="PMT_4TMC"/>
</dbReference>
<feature type="region of interest" description="Disordered" evidence="18">
    <location>
        <begin position="1"/>
        <end position="78"/>
    </location>
</feature>
<proteinExistence type="inferred from homology"/>
<evidence type="ECO:0000256" key="3">
    <source>
        <dbReference type="ARBA" id="ARBA00007222"/>
    </source>
</evidence>
<evidence type="ECO:0000256" key="9">
    <source>
        <dbReference type="ARBA" id="ARBA00022824"/>
    </source>
</evidence>
<dbReference type="UniPathway" id="UPA00378"/>
<feature type="domain" description="MIR" evidence="20">
    <location>
        <begin position="382"/>
        <end position="443"/>
    </location>
</feature>
<dbReference type="InterPro" id="IPR027005">
    <property type="entry name" value="PMT-like"/>
</dbReference>
<evidence type="ECO:0000256" key="19">
    <source>
        <dbReference type="SAM" id="Phobius"/>
    </source>
</evidence>
<organism evidence="21 22">
    <name type="scientific">Daphnia galeata</name>
    <dbReference type="NCBI Taxonomy" id="27404"/>
    <lineage>
        <taxon>Eukaryota</taxon>
        <taxon>Metazoa</taxon>
        <taxon>Ecdysozoa</taxon>
        <taxon>Arthropoda</taxon>
        <taxon>Crustacea</taxon>
        <taxon>Branchiopoda</taxon>
        <taxon>Diplostraca</taxon>
        <taxon>Cladocera</taxon>
        <taxon>Anomopoda</taxon>
        <taxon>Daphniidae</taxon>
        <taxon>Daphnia</taxon>
    </lineage>
</organism>
<evidence type="ECO:0000256" key="2">
    <source>
        <dbReference type="ARBA" id="ARBA00004922"/>
    </source>
</evidence>
<feature type="transmembrane region" description="Helical" evidence="19">
    <location>
        <begin position="326"/>
        <end position="349"/>
    </location>
</feature>
<keyword evidence="7 19" id="KW-0812">Transmembrane</keyword>
<dbReference type="InterPro" id="IPR003342">
    <property type="entry name" value="ArnT-like_N"/>
</dbReference>
<evidence type="ECO:0000256" key="13">
    <source>
        <dbReference type="ARBA" id="ARBA00045102"/>
    </source>
</evidence>
<dbReference type="Proteomes" id="UP000789390">
    <property type="component" value="Unassembled WGS sequence"/>
</dbReference>
<evidence type="ECO:0000256" key="8">
    <source>
        <dbReference type="ARBA" id="ARBA00022737"/>
    </source>
</evidence>
<dbReference type="OrthoDB" id="292747at2759"/>
<reference evidence="21" key="1">
    <citation type="submission" date="2021-11" db="EMBL/GenBank/DDBJ databases">
        <authorList>
            <person name="Schell T."/>
        </authorList>
    </citation>
    <scope>NUCLEOTIDE SEQUENCE</scope>
    <source>
        <strain evidence="21">M5</strain>
    </source>
</reference>
<dbReference type="PANTHER" id="PTHR10050">
    <property type="entry name" value="DOLICHYL-PHOSPHATE-MANNOSE--PROTEIN MANNOSYLTRANSFERASE"/>
    <property type="match status" value="1"/>
</dbReference>
<keyword evidence="5" id="KW-0328">Glycosyltransferase</keyword>
<keyword evidence="11 19" id="KW-0472">Membrane</keyword>
<evidence type="ECO:0000313" key="21">
    <source>
        <dbReference type="EMBL" id="CAH0110795.1"/>
    </source>
</evidence>
<evidence type="ECO:0000256" key="4">
    <source>
        <dbReference type="ARBA" id="ARBA00012839"/>
    </source>
</evidence>
<dbReference type="EC" id="2.4.1.109" evidence="4"/>
<dbReference type="Pfam" id="PF02366">
    <property type="entry name" value="PMT"/>
    <property type="match status" value="1"/>
</dbReference>
<feature type="domain" description="MIR" evidence="20">
    <location>
        <begin position="517"/>
        <end position="573"/>
    </location>
</feature>
<comment type="subunit">
    <text evidence="15">Interacts with tw/POMT2.</text>
</comment>
<dbReference type="InterPro" id="IPR036300">
    <property type="entry name" value="MIR_dom_sf"/>
</dbReference>
<dbReference type="SUPFAM" id="SSF82109">
    <property type="entry name" value="MIR domain"/>
    <property type="match status" value="1"/>
</dbReference>
<feature type="transmembrane region" description="Helical" evidence="19">
    <location>
        <begin position="702"/>
        <end position="719"/>
    </location>
</feature>
<feature type="transmembrane region" description="Helical" evidence="19">
    <location>
        <begin position="182"/>
        <end position="202"/>
    </location>
</feature>
<feature type="domain" description="MIR" evidence="20">
    <location>
        <begin position="454"/>
        <end position="511"/>
    </location>
</feature>
<comment type="caution">
    <text evidence="21">The sequence shown here is derived from an EMBL/GenBank/DDBJ whole genome shotgun (WGS) entry which is preliminary data.</text>
</comment>
<feature type="transmembrane region" description="Helical" evidence="19">
    <location>
        <begin position="660"/>
        <end position="681"/>
    </location>
</feature>
<evidence type="ECO:0000256" key="14">
    <source>
        <dbReference type="ARBA" id="ARBA00059310"/>
    </source>
</evidence>
<dbReference type="Pfam" id="PF02815">
    <property type="entry name" value="MIR"/>
    <property type="match status" value="1"/>
</dbReference>
<dbReference type="FunFam" id="2.80.10.50:FF:000012">
    <property type="entry name" value="Protein O-mannosyl-transferase 1"/>
    <property type="match status" value="1"/>
</dbReference>
<feature type="transmembrane region" description="Helical" evidence="19">
    <location>
        <begin position="758"/>
        <end position="778"/>
    </location>
</feature>
<evidence type="ECO:0000256" key="5">
    <source>
        <dbReference type="ARBA" id="ARBA00022676"/>
    </source>
</evidence>
<dbReference type="PROSITE" id="PS50919">
    <property type="entry name" value="MIR"/>
    <property type="match status" value="3"/>
</dbReference>
<evidence type="ECO:0000256" key="18">
    <source>
        <dbReference type="SAM" id="MobiDB-lite"/>
    </source>
</evidence>
<evidence type="ECO:0000256" key="7">
    <source>
        <dbReference type="ARBA" id="ARBA00022692"/>
    </source>
</evidence>
<comment type="function">
    <text evidence="14">Rt/POMT1 and tw/POMT2 function as a protein O-mannosyltransferase in association with each other to generate and maintain normal muscle development.</text>
</comment>
<evidence type="ECO:0000256" key="17">
    <source>
        <dbReference type="ARBA" id="ARBA00079036"/>
    </source>
</evidence>
<feature type="transmembrane region" description="Helical" evidence="19">
    <location>
        <begin position="208"/>
        <end position="226"/>
    </location>
</feature>
<evidence type="ECO:0000256" key="11">
    <source>
        <dbReference type="ARBA" id="ARBA00023136"/>
    </source>
</evidence>
<keyword evidence="10 19" id="KW-1133">Transmembrane helix</keyword>
<evidence type="ECO:0000256" key="1">
    <source>
        <dbReference type="ARBA" id="ARBA00004477"/>
    </source>
</evidence>
<comment type="catalytic activity">
    <reaction evidence="12">
        <text>a di-trans,poly-cis-dolichyl beta-D-mannosyl phosphate + L-threonyl-[protein] = 3-O-(alpha-D-mannosyl)-L-threonyl-[protein] + a di-trans,poly-cis-dolichyl phosphate + H(+)</text>
        <dbReference type="Rhea" id="RHEA:53396"/>
        <dbReference type="Rhea" id="RHEA-COMP:11060"/>
        <dbReference type="Rhea" id="RHEA-COMP:13547"/>
        <dbReference type="Rhea" id="RHEA-COMP:19498"/>
        <dbReference type="Rhea" id="RHEA-COMP:19501"/>
        <dbReference type="ChEBI" id="CHEBI:15378"/>
        <dbReference type="ChEBI" id="CHEBI:30013"/>
        <dbReference type="ChEBI" id="CHEBI:57683"/>
        <dbReference type="ChEBI" id="CHEBI:58211"/>
        <dbReference type="ChEBI" id="CHEBI:137323"/>
        <dbReference type="EC" id="2.4.1.109"/>
    </reaction>
</comment>
<gene>
    <name evidence="21" type="ORF">DGAL_LOCUS14399</name>
</gene>
<keyword evidence="6" id="KW-0808">Transferase</keyword>
<comment type="pathway">
    <text evidence="2">Protein modification; protein glycosylation.</text>
</comment>